<proteinExistence type="predicted"/>
<sequence length="128" mass="14789">MEMRYHIHTEYKHEIAAFTAFCISSKEQKLRWSTPTSSLSLLSAILFPPKSSRWRYLIHENLPQIPPVNQGHAVAEISRNPNEEDVICMLALSHLTVEAHPPTISLYQIEGLELQLLLVLWEREASNW</sequence>
<dbReference type="AlphaFoldDB" id="A0A4C1VBD0"/>
<reference evidence="1 2" key="1">
    <citation type="journal article" date="2019" name="Commun. Biol.">
        <title>The bagworm genome reveals a unique fibroin gene that provides high tensile strength.</title>
        <authorList>
            <person name="Kono N."/>
            <person name="Nakamura H."/>
            <person name="Ohtoshi R."/>
            <person name="Tomita M."/>
            <person name="Numata K."/>
            <person name="Arakawa K."/>
        </authorList>
    </citation>
    <scope>NUCLEOTIDE SEQUENCE [LARGE SCALE GENOMIC DNA]</scope>
</reference>
<accession>A0A4C1VBD0</accession>
<evidence type="ECO:0000313" key="1">
    <source>
        <dbReference type="EMBL" id="GBP35622.1"/>
    </source>
</evidence>
<organism evidence="1 2">
    <name type="scientific">Eumeta variegata</name>
    <name type="common">Bagworm moth</name>
    <name type="synonym">Eumeta japonica</name>
    <dbReference type="NCBI Taxonomy" id="151549"/>
    <lineage>
        <taxon>Eukaryota</taxon>
        <taxon>Metazoa</taxon>
        <taxon>Ecdysozoa</taxon>
        <taxon>Arthropoda</taxon>
        <taxon>Hexapoda</taxon>
        <taxon>Insecta</taxon>
        <taxon>Pterygota</taxon>
        <taxon>Neoptera</taxon>
        <taxon>Endopterygota</taxon>
        <taxon>Lepidoptera</taxon>
        <taxon>Glossata</taxon>
        <taxon>Ditrysia</taxon>
        <taxon>Tineoidea</taxon>
        <taxon>Psychidae</taxon>
        <taxon>Oiketicinae</taxon>
        <taxon>Eumeta</taxon>
    </lineage>
</organism>
<keyword evidence="2" id="KW-1185">Reference proteome</keyword>
<dbReference type="Proteomes" id="UP000299102">
    <property type="component" value="Unassembled WGS sequence"/>
</dbReference>
<protein>
    <submittedName>
        <fullName evidence="1">Uncharacterized protein</fullName>
    </submittedName>
</protein>
<name>A0A4C1VBD0_EUMVA</name>
<dbReference type="EMBL" id="BGZK01000306">
    <property type="protein sequence ID" value="GBP35622.1"/>
    <property type="molecule type" value="Genomic_DNA"/>
</dbReference>
<evidence type="ECO:0000313" key="2">
    <source>
        <dbReference type="Proteomes" id="UP000299102"/>
    </source>
</evidence>
<gene>
    <name evidence="1" type="ORF">EVAR_33825_1</name>
</gene>
<comment type="caution">
    <text evidence="1">The sequence shown here is derived from an EMBL/GenBank/DDBJ whole genome shotgun (WGS) entry which is preliminary data.</text>
</comment>